<proteinExistence type="predicted"/>
<name>A0A8S9HI53_BRACR</name>
<sequence length="209" mass="23278">MATSQVNPSNLKIGRCKEVVVAHLFLFFETRNLKKRDELIWRVDMLFGREEHINFVELMNPTACIPNEKNSNIHVRQPLLCVSVFDKVTNLLHDKLEPLSVEPKAMVATNINPKFAGGKTATLFMFCGGGDGSLTTSKDGGVKKLESVTFQEINSYFHNSTPHVHPLSKAVEFLCKAEVADTSHVLSASSFIDSHLLAALDSMMTMQWV</sequence>
<evidence type="ECO:0000313" key="1">
    <source>
        <dbReference type="EMBL" id="KAF2557673.1"/>
    </source>
</evidence>
<organism evidence="1 2">
    <name type="scientific">Brassica cretica</name>
    <name type="common">Mustard</name>
    <dbReference type="NCBI Taxonomy" id="69181"/>
    <lineage>
        <taxon>Eukaryota</taxon>
        <taxon>Viridiplantae</taxon>
        <taxon>Streptophyta</taxon>
        <taxon>Embryophyta</taxon>
        <taxon>Tracheophyta</taxon>
        <taxon>Spermatophyta</taxon>
        <taxon>Magnoliopsida</taxon>
        <taxon>eudicotyledons</taxon>
        <taxon>Gunneridae</taxon>
        <taxon>Pentapetalae</taxon>
        <taxon>rosids</taxon>
        <taxon>malvids</taxon>
        <taxon>Brassicales</taxon>
        <taxon>Brassicaceae</taxon>
        <taxon>Brassiceae</taxon>
        <taxon>Brassica</taxon>
    </lineage>
</organism>
<comment type="caution">
    <text evidence="1">The sequence shown here is derived from an EMBL/GenBank/DDBJ whole genome shotgun (WGS) entry which is preliminary data.</text>
</comment>
<accession>A0A8S9HI53</accession>
<dbReference type="EMBL" id="QGKW02001940">
    <property type="protein sequence ID" value="KAF2557673.1"/>
    <property type="molecule type" value="Genomic_DNA"/>
</dbReference>
<reference evidence="1" key="1">
    <citation type="submission" date="2019-12" db="EMBL/GenBank/DDBJ databases">
        <title>Genome sequencing and annotation of Brassica cretica.</title>
        <authorList>
            <person name="Studholme D.J."/>
            <person name="Sarris P.F."/>
        </authorList>
    </citation>
    <scope>NUCLEOTIDE SEQUENCE</scope>
    <source>
        <strain evidence="1">PFS-001/15</strain>
        <tissue evidence="1">Leaf</tissue>
    </source>
</reference>
<protein>
    <submittedName>
        <fullName evidence="1">Uncharacterized protein</fullName>
    </submittedName>
</protein>
<dbReference type="Proteomes" id="UP000712281">
    <property type="component" value="Unassembled WGS sequence"/>
</dbReference>
<gene>
    <name evidence="1" type="ORF">F2Q68_00014960</name>
</gene>
<dbReference type="AlphaFoldDB" id="A0A8S9HI53"/>
<evidence type="ECO:0000313" key="2">
    <source>
        <dbReference type="Proteomes" id="UP000712281"/>
    </source>
</evidence>